<evidence type="ECO:0000259" key="9">
    <source>
        <dbReference type="Pfam" id="PF02729"/>
    </source>
</evidence>
<keyword evidence="4 7" id="KW-0665">Pyrimidine biosynthesis</keyword>
<feature type="binding site" evidence="7">
    <location>
        <position position="188"/>
    </location>
    <ligand>
        <name>L-aspartate</name>
        <dbReference type="ChEBI" id="CHEBI:29991"/>
    </ligand>
</feature>
<evidence type="ECO:0000256" key="7">
    <source>
        <dbReference type="HAMAP-Rule" id="MF_00001"/>
    </source>
</evidence>
<proteinExistence type="inferred from homology"/>
<dbReference type="PANTHER" id="PTHR45753">
    <property type="entry name" value="ORNITHINE CARBAMOYLTRANSFERASE, MITOCHONDRIAL"/>
    <property type="match status" value="1"/>
</dbReference>
<feature type="domain" description="Aspartate/ornithine carbamoyltransferase carbamoyl-P binding" evidence="9">
    <location>
        <begin position="28"/>
        <end position="167"/>
    </location>
</feature>
<evidence type="ECO:0000313" key="10">
    <source>
        <dbReference type="EMBL" id="ADN50492.1"/>
    </source>
</evidence>
<dbReference type="InterPro" id="IPR002082">
    <property type="entry name" value="Asp_carbamoyltransf"/>
</dbReference>
<name>E1QQJ7_VULDI</name>
<accession>E1QQJ7</accession>
<dbReference type="GO" id="GO:0016597">
    <property type="term" value="F:amino acid binding"/>
    <property type="evidence" value="ECO:0007669"/>
    <property type="project" value="InterPro"/>
</dbReference>
<dbReference type="GO" id="GO:0044205">
    <property type="term" value="P:'de novo' UMP biosynthetic process"/>
    <property type="evidence" value="ECO:0007669"/>
    <property type="project" value="UniProtKB-UniRule"/>
</dbReference>
<comment type="function">
    <text evidence="5 7">Catalyzes the condensation of carbamoyl phosphate and aspartate to form carbamoyl aspartate and inorganic phosphate, the committed step in the de novo pyrimidine nucleotide biosynthesis pathway.</text>
</comment>
<dbReference type="EC" id="2.1.3.2" evidence="7"/>
<dbReference type="InterPro" id="IPR036901">
    <property type="entry name" value="Asp/Orn_carbamoylTrfase_sf"/>
</dbReference>
<dbReference type="HAMAP" id="MF_00001">
    <property type="entry name" value="Asp_carb_tr"/>
    <property type="match status" value="1"/>
</dbReference>
<dbReference type="GO" id="GO:0006520">
    <property type="term" value="P:amino acid metabolic process"/>
    <property type="evidence" value="ECO:0007669"/>
    <property type="project" value="InterPro"/>
</dbReference>
<sequence>MYSTHFFEETFIKLAVDVLVGSLTWFNRDVISVLDFNREDFEVLFSEALNMEKYAKSRLDILSDKVLALAFFEPSTRTRLSFETAMLRLGGRVIGFSGVEATSMAKGENLADTIRMLDAYANAIVIRHSLEGAAKFAAEIAESPVINAGDGSQNHPTQAMLDLYTIWREFKVIDGLSIGILGDLRYARVVNSLVQALSYYRVRLHLISPELLRPRQELIEFMNSRGMKYDWTDDPYNVINDLDVLYVVRIQRERFPDPMEYEKVKGAYKVTPKLIEKGKPNLIILHPLPRVDEVDFAVDNMPQAKYFKQASLGVPLRMALLKLVLAGDKS</sequence>
<feature type="binding site" evidence="7">
    <location>
        <position position="289"/>
    </location>
    <ligand>
        <name>carbamoyl phosphate</name>
        <dbReference type="ChEBI" id="CHEBI:58228"/>
    </ligand>
</feature>
<evidence type="ECO:0000256" key="1">
    <source>
        <dbReference type="ARBA" id="ARBA00004852"/>
    </source>
</evidence>
<evidence type="ECO:0000256" key="5">
    <source>
        <dbReference type="ARBA" id="ARBA00043884"/>
    </source>
</evidence>
<reference evidence="11" key="2">
    <citation type="journal article" date="2010" name="Stand. Genomic Sci.">
        <title>Complete genome sequence of Vulcanisaeta distributa type strain (IC-017T).</title>
        <authorList>
            <person name="Mavromatis K."/>
            <person name="Sikorski J."/>
            <person name="Pabst E."/>
            <person name="Teshima H."/>
            <person name="Lapidus A."/>
            <person name="Lucas S."/>
            <person name="Nolan M."/>
            <person name="Glavina Del Rio T."/>
            <person name="Cheng J."/>
            <person name="Bruce D."/>
            <person name="Goodwin L."/>
            <person name="Pitluck S."/>
            <person name="Liolios K."/>
            <person name="Ivanova N."/>
            <person name="Mikhailova N."/>
            <person name="Pati A."/>
            <person name="Chen A."/>
            <person name="Palaniappan K."/>
            <person name="Land M."/>
            <person name="Hauser L."/>
            <person name="Chang Y."/>
            <person name="Jeffries C."/>
            <person name="Rohde M."/>
            <person name="Spring S."/>
            <person name="Goker M."/>
            <person name="Wirth R."/>
            <person name="Woyke T."/>
            <person name="Bristow J."/>
            <person name="Eisen J."/>
            <person name="Markowitz V."/>
            <person name="Hugenholtz P."/>
            <person name="Klenk H."/>
            <person name="Kyrpides N."/>
        </authorList>
    </citation>
    <scope>NUCLEOTIDE SEQUENCE [LARGE SCALE GENOMIC DNA]</scope>
    <source>
        <strain evidence="11">DSM 14429 / JCM 11212 / NBRC 100878 / IC-017</strain>
    </source>
</reference>
<comment type="pathway">
    <text evidence="1 7">Pyrimidine metabolism; UMP biosynthesis via de novo pathway; (S)-dihydroorotate from bicarbonate: step 2/3.</text>
</comment>
<dbReference type="Gene3D" id="3.40.50.1370">
    <property type="entry name" value="Aspartate/ornithine carbamoyltransferase"/>
    <property type="match status" value="2"/>
</dbReference>
<evidence type="ECO:0000256" key="6">
    <source>
        <dbReference type="ARBA" id="ARBA00048859"/>
    </source>
</evidence>
<feature type="binding site" evidence="7">
    <location>
        <position position="106"/>
    </location>
    <ligand>
        <name>L-aspartate</name>
        <dbReference type="ChEBI" id="CHEBI:29991"/>
    </ligand>
</feature>
<feature type="binding site" evidence="7">
    <location>
        <position position="288"/>
    </location>
    <ligand>
        <name>carbamoyl phosphate</name>
        <dbReference type="ChEBI" id="CHEBI:58228"/>
    </ligand>
</feature>
<dbReference type="NCBIfam" id="NF002032">
    <property type="entry name" value="PRK00856.1"/>
    <property type="match status" value="1"/>
</dbReference>
<dbReference type="AlphaFoldDB" id="E1QQJ7"/>
<feature type="binding site" evidence="7">
    <location>
        <position position="77"/>
    </location>
    <ligand>
        <name>carbamoyl phosphate</name>
        <dbReference type="ChEBI" id="CHEBI:58228"/>
    </ligand>
</feature>
<feature type="domain" description="Aspartate/ornithine carbamoyltransferase Asp/Orn-binding" evidence="8">
    <location>
        <begin position="174"/>
        <end position="323"/>
    </location>
</feature>
<reference evidence="10 11" key="1">
    <citation type="journal article" date="2010" name="Stand. Genomic Sci.">
        <title>Complete genome sequence of Vulcanisaeta distributa type strain (IC-017).</title>
        <authorList>
            <person name="Mavromatis K."/>
            <person name="Sikorski J."/>
            <person name="Pabst E."/>
            <person name="Teshima H."/>
            <person name="Lapidus A."/>
            <person name="Lucas S."/>
            <person name="Nolan M."/>
            <person name="Glavina Del Rio T."/>
            <person name="Cheng J.F."/>
            <person name="Bruce D."/>
            <person name="Goodwin L."/>
            <person name="Pitluck S."/>
            <person name="Liolios K."/>
            <person name="Ivanova N."/>
            <person name="Mikhailova N."/>
            <person name="Pati A."/>
            <person name="Chen A."/>
            <person name="Palaniappan K."/>
            <person name="Land M."/>
            <person name="Hauser L."/>
            <person name="Chang Y.J."/>
            <person name="Jeffries C.D."/>
            <person name="Rohde M."/>
            <person name="Spring S."/>
            <person name="Goker M."/>
            <person name="Wirth R."/>
            <person name="Woyke T."/>
            <person name="Bristow J."/>
            <person name="Eisen J.A."/>
            <person name="Markowitz V."/>
            <person name="Hugenholtz P."/>
            <person name="Klenk H.P."/>
            <person name="Kyrpides N.C."/>
        </authorList>
    </citation>
    <scope>NUCLEOTIDE SEQUENCE [LARGE SCALE GENOMIC DNA]</scope>
    <source>
        <strain evidence="11">DSM 14429 / JCM 11212 / NBRC 100878 / IC-017</strain>
    </source>
</reference>
<dbReference type="Pfam" id="PF00185">
    <property type="entry name" value="OTCace"/>
    <property type="match status" value="1"/>
</dbReference>
<feature type="binding site" evidence="7">
    <location>
        <position position="158"/>
    </location>
    <ligand>
        <name>carbamoyl phosphate</name>
        <dbReference type="ChEBI" id="CHEBI:58228"/>
    </ligand>
</feature>
<gene>
    <name evidence="7" type="primary">pyrB</name>
    <name evidence="10" type="ordered locus">Vdis_1104</name>
</gene>
<dbReference type="KEGG" id="vdi:Vdis_1104"/>
<feature type="binding site" evidence="7">
    <location>
        <position position="78"/>
    </location>
    <ligand>
        <name>carbamoyl phosphate</name>
        <dbReference type="ChEBI" id="CHEBI:58228"/>
    </ligand>
</feature>
<evidence type="ECO:0000256" key="3">
    <source>
        <dbReference type="ARBA" id="ARBA00022679"/>
    </source>
</evidence>
<dbReference type="NCBIfam" id="TIGR00670">
    <property type="entry name" value="asp_carb_tr"/>
    <property type="match status" value="1"/>
</dbReference>
<dbReference type="SUPFAM" id="SSF53671">
    <property type="entry name" value="Aspartate/ornithine carbamoyltransferase"/>
    <property type="match status" value="1"/>
</dbReference>
<protein>
    <recommendedName>
        <fullName evidence="7">Aspartate carbamoyltransferase</fullName>
        <ecNumber evidence="7">2.1.3.2</ecNumber>
    </recommendedName>
    <alternativeName>
        <fullName evidence="7">Aspartate transcarbamylase</fullName>
        <shortName evidence="7">ATCase</shortName>
    </alternativeName>
</protein>
<dbReference type="InterPro" id="IPR006132">
    <property type="entry name" value="Asp/Orn_carbamoyltranf_P-bd"/>
</dbReference>
<dbReference type="eggNOG" id="arCOG00911">
    <property type="taxonomic scope" value="Archaea"/>
</dbReference>
<dbReference type="InterPro" id="IPR006131">
    <property type="entry name" value="Asp_carbamoyltransf_Asp/Orn-bd"/>
</dbReference>
<keyword evidence="11" id="KW-1185">Reference proteome</keyword>
<dbReference type="GO" id="GO:0004070">
    <property type="term" value="F:aspartate carbamoyltransferase activity"/>
    <property type="evidence" value="ECO:0007669"/>
    <property type="project" value="UniProtKB-UniRule"/>
</dbReference>
<dbReference type="FunFam" id="3.40.50.1370:FF:000002">
    <property type="entry name" value="Aspartate carbamoyltransferase 2"/>
    <property type="match status" value="1"/>
</dbReference>
<dbReference type="PANTHER" id="PTHR45753:SF6">
    <property type="entry name" value="ASPARTATE CARBAMOYLTRANSFERASE"/>
    <property type="match status" value="1"/>
</dbReference>
<dbReference type="PRINTS" id="PR00100">
    <property type="entry name" value="AOTCASE"/>
</dbReference>
<organism evidence="10 11">
    <name type="scientific">Vulcanisaeta distributa (strain DSM 14429 / JCM 11212 / NBRC 100878 / IC-017)</name>
    <dbReference type="NCBI Taxonomy" id="572478"/>
    <lineage>
        <taxon>Archaea</taxon>
        <taxon>Thermoproteota</taxon>
        <taxon>Thermoprotei</taxon>
        <taxon>Thermoproteales</taxon>
        <taxon>Thermoproteaceae</taxon>
        <taxon>Vulcanisaeta</taxon>
    </lineage>
</organism>
<dbReference type="Pfam" id="PF02729">
    <property type="entry name" value="OTCace_N"/>
    <property type="match status" value="1"/>
</dbReference>
<evidence type="ECO:0000256" key="4">
    <source>
        <dbReference type="ARBA" id="ARBA00022975"/>
    </source>
</evidence>
<dbReference type="Proteomes" id="UP000006681">
    <property type="component" value="Chromosome"/>
</dbReference>
<feature type="binding site" evidence="7">
    <location>
        <position position="249"/>
    </location>
    <ligand>
        <name>L-aspartate</name>
        <dbReference type="ChEBI" id="CHEBI:29991"/>
    </ligand>
</feature>
<keyword evidence="3 7" id="KW-0808">Transferase</keyword>
<dbReference type="PROSITE" id="PS00097">
    <property type="entry name" value="CARBAMOYLTRANSFERASE"/>
    <property type="match status" value="1"/>
</dbReference>
<dbReference type="EMBL" id="CP002100">
    <property type="protein sequence ID" value="ADN50492.1"/>
    <property type="molecule type" value="Genomic_DNA"/>
</dbReference>
<dbReference type="InterPro" id="IPR006130">
    <property type="entry name" value="Asp/Orn_carbamoylTrfase"/>
</dbReference>
<evidence type="ECO:0000256" key="2">
    <source>
        <dbReference type="ARBA" id="ARBA00008896"/>
    </source>
</evidence>
<comment type="similarity">
    <text evidence="2 7">Belongs to the aspartate/ornithine carbamoyltransferase superfamily. ATCase family.</text>
</comment>
<evidence type="ECO:0000313" key="11">
    <source>
        <dbReference type="Proteomes" id="UP000006681"/>
    </source>
</evidence>
<dbReference type="PRINTS" id="PR00101">
    <property type="entry name" value="ATCASE"/>
</dbReference>
<feature type="binding site" evidence="7">
    <location>
        <position position="155"/>
    </location>
    <ligand>
        <name>carbamoyl phosphate</name>
        <dbReference type="ChEBI" id="CHEBI:58228"/>
    </ligand>
</feature>
<evidence type="ECO:0000259" key="8">
    <source>
        <dbReference type="Pfam" id="PF00185"/>
    </source>
</evidence>
<comment type="catalytic activity">
    <reaction evidence="6 7">
        <text>carbamoyl phosphate + L-aspartate = N-carbamoyl-L-aspartate + phosphate + H(+)</text>
        <dbReference type="Rhea" id="RHEA:20013"/>
        <dbReference type="ChEBI" id="CHEBI:15378"/>
        <dbReference type="ChEBI" id="CHEBI:29991"/>
        <dbReference type="ChEBI" id="CHEBI:32814"/>
        <dbReference type="ChEBI" id="CHEBI:43474"/>
        <dbReference type="ChEBI" id="CHEBI:58228"/>
        <dbReference type="EC" id="2.1.3.2"/>
    </reaction>
</comment>
<feature type="binding site" evidence="7">
    <location>
        <position position="127"/>
    </location>
    <ligand>
        <name>carbamoyl phosphate</name>
        <dbReference type="ChEBI" id="CHEBI:58228"/>
    </ligand>
</feature>
<dbReference type="HOGENOM" id="CLU_043846_1_2_2"/>
<dbReference type="UniPathway" id="UPA00070">
    <property type="reaction ID" value="UER00116"/>
</dbReference>
<dbReference type="STRING" id="572478.Vdis_1104"/>
<comment type="subunit">
    <text evidence="7">Heterooligomer of catalytic and regulatory chains.</text>
</comment>
<dbReference type="GO" id="GO:0006207">
    <property type="term" value="P:'de novo' pyrimidine nucleobase biosynthetic process"/>
    <property type="evidence" value="ECO:0007669"/>
    <property type="project" value="InterPro"/>
</dbReference>